<dbReference type="GO" id="GO:0020037">
    <property type="term" value="F:heme binding"/>
    <property type="evidence" value="ECO:0007669"/>
    <property type="project" value="InterPro"/>
</dbReference>
<dbReference type="FunFam" id="1.10.630.10:FF:000122">
    <property type="entry name" value="Cytochrome P450"/>
    <property type="match status" value="1"/>
</dbReference>
<evidence type="ECO:0000313" key="8">
    <source>
        <dbReference type="Proteomes" id="UP001328107"/>
    </source>
</evidence>
<protein>
    <recommendedName>
        <fullName evidence="9">Cytochrome P450</fullName>
    </recommendedName>
</protein>
<feature type="binding site" description="axial binding residue" evidence="5">
    <location>
        <position position="435"/>
    </location>
    <ligand>
        <name>heme</name>
        <dbReference type="ChEBI" id="CHEBI:30413"/>
    </ligand>
    <ligandPart>
        <name>Fe</name>
        <dbReference type="ChEBI" id="CHEBI:18248"/>
    </ligandPart>
</feature>
<keyword evidence="3 5" id="KW-0408">Iron</keyword>
<dbReference type="Pfam" id="PF00067">
    <property type="entry name" value="p450"/>
    <property type="match status" value="1"/>
</dbReference>
<dbReference type="GO" id="GO:0016712">
    <property type="term" value="F:oxidoreductase activity, acting on paired donors, with incorporation or reduction of molecular oxygen, reduced flavin or flavoprotein as one donor, and incorporation of one atom of oxygen"/>
    <property type="evidence" value="ECO:0007669"/>
    <property type="project" value="TreeGrafter"/>
</dbReference>
<dbReference type="InterPro" id="IPR002401">
    <property type="entry name" value="Cyt_P450_E_grp-I"/>
</dbReference>
<dbReference type="InterPro" id="IPR001128">
    <property type="entry name" value="Cyt_P450"/>
</dbReference>
<dbReference type="GO" id="GO:0005506">
    <property type="term" value="F:iron ion binding"/>
    <property type="evidence" value="ECO:0007669"/>
    <property type="project" value="InterPro"/>
</dbReference>
<dbReference type="AlphaFoldDB" id="A0AAN5D1M3"/>
<dbReference type="GO" id="GO:0006082">
    <property type="term" value="P:organic acid metabolic process"/>
    <property type="evidence" value="ECO:0007669"/>
    <property type="project" value="TreeGrafter"/>
</dbReference>
<keyword evidence="8" id="KW-1185">Reference proteome</keyword>
<evidence type="ECO:0000313" key="7">
    <source>
        <dbReference type="EMBL" id="GMR54425.1"/>
    </source>
</evidence>
<keyword evidence="5 6" id="KW-0349">Heme</keyword>
<name>A0AAN5D1M3_9BILA</name>
<evidence type="ECO:0000256" key="6">
    <source>
        <dbReference type="RuleBase" id="RU000461"/>
    </source>
</evidence>
<evidence type="ECO:0000256" key="2">
    <source>
        <dbReference type="ARBA" id="ARBA00022723"/>
    </source>
</evidence>
<evidence type="ECO:0000256" key="1">
    <source>
        <dbReference type="ARBA" id="ARBA00010617"/>
    </source>
</evidence>
<evidence type="ECO:0008006" key="9">
    <source>
        <dbReference type="Google" id="ProtNLM"/>
    </source>
</evidence>
<evidence type="ECO:0000256" key="4">
    <source>
        <dbReference type="ARBA" id="ARBA00023033"/>
    </source>
</evidence>
<dbReference type="Gene3D" id="1.10.630.10">
    <property type="entry name" value="Cytochrome P450"/>
    <property type="match status" value="1"/>
</dbReference>
<dbReference type="InterPro" id="IPR036396">
    <property type="entry name" value="Cyt_P450_sf"/>
</dbReference>
<dbReference type="InterPro" id="IPR050182">
    <property type="entry name" value="Cytochrome_P450_fam2"/>
</dbReference>
<dbReference type="PROSITE" id="PS00086">
    <property type="entry name" value="CYTOCHROME_P450"/>
    <property type="match status" value="1"/>
</dbReference>
<accession>A0AAN5D1M3</accession>
<dbReference type="PANTHER" id="PTHR24300:SF338">
    <property type="entry name" value="CYTOCHROME P450 CYP36A1-RELATED"/>
    <property type="match status" value="1"/>
</dbReference>
<reference evidence="8" key="1">
    <citation type="submission" date="2022-10" db="EMBL/GenBank/DDBJ databases">
        <title>Genome assembly of Pristionchus species.</title>
        <authorList>
            <person name="Yoshida K."/>
            <person name="Sommer R.J."/>
        </authorList>
    </citation>
    <scope>NUCLEOTIDE SEQUENCE [LARGE SCALE GENOMIC DNA]</scope>
    <source>
        <strain evidence="8">RS5460</strain>
    </source>
</reference>
<dbReference type="PRINTS" id="PR00463">
    <property type="entry name" value="EP450I"/>
</dbReference>
<dbReference type="GO" id="GO:0005737">
    <property type="term" value="C:cytoplasm"/>
    <property type="evidence" value="ECO:0007669"/>
    <property type="project" value="TreeGrafter"/>
</dbReference>
<dbReference type="SUPFAM" id="SSF48264">
    <property type="entry name" value="Cytochrome P450"/>
    <property type="match status" value="1"/>
</dbReference>
<sequence>MLIVVLLLIAALVYYYGINRILGLPPGPPPLPLIGNMLSFRWDLDNVLLDWKSKYGRVFTAWLPFPMVVIGDHQLLQEHVVKNGDVYLAKRNPEQLMEMMSGGLYGLVFEDNNMVKEQRKFAMKTLHEVGFGSAALEDTVHHYGQEVVSRWRKSGGAEVDVTENIMKAIGNVVWNVTFGLDLEFDNEIVPKFRQLQQDTIPLLAGPLMMFIEMFPFLRKLDFLFGNHVKQLKGFMDESNEIVVNAIKTTEKNFNPDNQPRSYVESFLREMKKNEEAGKPAGNFHYEQMKSSASTIWGAGFDTTVSILRMCCLELVNNPQVQRKLQKEIDDIIGERRIRNDDQKQLPYTCAFLQEIYRLGHVLPINFLRQTTQDTTIEGFRLASGTTVLPQFSMVHSDPKEFERPDFFCPERHIDDEGSFIKDPRITPFSIGKRACLGETLARMEIFVLFATFVQTCHFTPAGKVPPPIDFIYGFTRSVNHFVVKIEPRN</sequence>
<keyword evidence="6" id="KW-0560">Oxidoreductase</keyword>
<keyword evidence="2 5" id="KW-0479">Metal-binding</keyword>
<comment type="similarity">
    <text evidence="1 6">Belongs to the cytochrome P450 family.</text>
</comment>
<evidence type="ECO:0000256" key="3">
    <source>
        <dbReference type="ARBA" id="ARBA00023004"/>
    </source>
</evidence>
<dbReference type="GO" id="GO:0006805">
    <property type="term" value="P:xenobiotic metabolic process"/>
    <property type="evidence" value="ECO:0007669"/>
    <property type="project" value="TreeGrafter"/>
</dbReference>
<dbReference type="PANTHER" id="PTHR24300">
    <property type="entry name" value="CYTOCHROME P450 508A4-RELATED"/>
    <property type="match status" value="1"/>
</dbReference>
<dbReference type="EMBL" id="BTRK01000005">
    <property type="protein sequence ID" value="GMR54425.1"/>
    <property type="molecule type" value="Genomic_DNA"/>
</dbReference>
<organism evidence="7 8">
    <name type="scientific">Pristionchus mayeri</name>
    <dbReference type="NCBI Taxonomy" id="1317129"/>
    <lineage>
        <taxon>Eukaryota</taxon>
        <taxon>Metazoa</taxon>
        <taxon>Ecdysozoa</taxon>
        <taxon>Nematoda</taxon>
        <taxon>Chromadorea</taxon>
        <taxon>Rhabditida</taxon>
        <taxon>Rhabditina</taxon>
        <taxon>Diplogasteromorpha</taxon>
        <taxon>Diplogasteroidea</taxon>
        <taxon>Neodiplogasteridae</taxon>
        <taxon>Pristionchus</taxon>
    </lineage>
</organism>
<evidence type="ECO:0000256" key="5">
    <source>
        <dbReference type="PIRSR" id="PIRSR602401-1"/>
    </source>
</evidence>
<keyword evidence="4 6" id="KW-0503">Monooxygenase</keyword>
<dbReference type="InterPro" id="IPR017972">
    <property type="entry name" value="Cyt_P450_CS"/>
</dbReference>
<comment type="caution">
    <text evidence="7">The sequence shown here is derived from an EMBL/GenBank/DDBJ whole genome shotgun (WGS) entry which is preliminary data.</text>
</comment>
<proteinExistence type="inferred from homology"/>
<dbReference type="PRINTS" id="PR00385">
    <property type="entry name" value="P450"/>
</dbReference>
<comment type="cofactor">
    <cofactor evidence="5">
        <name>heme</name>
        <dbReference type="ChEBI" id="CHEBI:30413"/>
    </cofactor>
</comment>
<dbReference type="Proteomes" id="UP001328107">
    <property type="component" value="Unassembled WGS sequence"/>
</dbReference>
<gene>
    <name evidence="7" type="ORF">PMAYCL1PPCAC_24620</name>
</gene>